<proteinExistence type="predicted"/>
<gene>
    <name evidence="2" type="ORF">B0H16DRAFT_1565281</name>
</gene>
<evidence type="ECO:0000313" key="2">
    <source>
        <dbReference type="EMBL" id="KAJ7741306.1"/>
    </source>
</evidence>
<dbReference type="PANTHER" id="PTHR38926">
    <property type="entry name" value="F-BOX DOMAIN CONTAINING PROTEIN, EXPRESSED"/>
    <property type="match status" value="1"/>
</dbReference>
<evidence type="ECO:0008006" key="4">
    <source>
        <dbReference type="Google" id="ProtNLM"/>
    </source>
</evidence>
<organism evidence="2 3">
    <name type="scientific">Mycena metata</name>
    <dbReference type="NCBI Taxonomy" id="1033252"/>
    <lineage>
        <taxon>Eukaryota</taxon>
        <taxon>Fungi</taxon>
        <taxon>Dikarya</taxon>
        <taxon>Basidiomycota</taxon>
        <taxon>Agaricomycotina</taxon>
        <taxon>Agaricomycetes</taxon>
        <taxon>Agaricomycetidae</taxon>
        <taxon>Agaricales</taxon>
        <taxon>Marasmiineae</taxon>
        <taxon>Mycenaceae</taxon>
        <taxon>Mycena</taxon>
    </lineage>
</organism>
<accession>A0AAD7IEJ0</accession>
<keyword evidence="1" id="KW-0175">Coiled coil</keyword>
<dbReference type="InterPro" id="IPR006553">
    <property type="entry name" value="Leu-rich_rpt_Cys-con_subtyp"/>
</dbReference>
<dbReference type="SMART" id="SM00367">
    <property type="entry name" value="LRR_CC"/>
    <property type="match status" value="1"/>
</dbReference>
<name>A0AAD7IEJ0_9AGAR</name>
<dbReference type="EMBL" id="JARKIB010000099">
    <property type="protein sequence ID" value="KAJ7741306.1"/>
    <property type="molecule type" value="Genomic_DNA"/>
</dbReference>
<dbReference type="SUPFAM" id="SSF52047">
    <property type="entry name" value="RNI-like"/>
    <property type="match status" value="1"/>
</dbReference>
<sequence>MASLFAPHLGTNYCPTDEEASHIKSFLVEPGLRLRRLDDKIAELQNELDKLAAERESLVVYIDGHKALISPLRRLPLDIVQEIFLACIPTHRNCVMSASEAPVLLGRVCSSWRAIALSTPRLWSRLHIVEPQRVYGSDLTLCEAKAAQRFAATKTWLSRSGNCPLSISLLCRPGETQFAVTMPSATPLFLQALIPFAARWQHIDFTLSPAAVYSILPLMESDVPLLQSVKLQYDNPFTPHRVDLGNFRMLRGSRISSFCGVGNEIVGESLPLQWHQLTLLEMTTAGPWQTSLTSERVLEILRQCAELRTCKVSVNDRLETMIPSLPHVEVKSLHTLELHCEVLESTVSRLLHRLSLPELRNFTLSGHVHFTQDPPSLASCFASWSRLESVDISSDSFAKYSLLTSLQSLPDTVRQLKIRDTADRSLPGAVPLTTALDDSALAILTPTDGLPPQCPNLESLDLEACIAISDEAILRFIVGRMSDPSGTRLKRVNVDLNRLMTLDILPSIQPFIDAGLDVSIAHFAPYKVQFSPWQGLADAPWDPESPTPWRYAA</sequence>
<evidence type="ECO:0000256" key="1">
    <source>
        <dbReference type="SAM" id="Coils"/>
    </source>
</evidence>
<reference evidence="2" key="1">
    <citation type="submission" date="2023-03" db="EMBL/GenBank/DDBJ databases">
        <title>Massive genome expansion in bonnet fungi (Mycena s.s.) driven by repeated elements and novel gene families across ecological guilds.</title>
        <authorList>
            <consortium name="Lawrence Berkeley National Laboratory"/>
            <person name="Harder C.B."/>
            <person name="Miyauchi S."/>
            <person name="Viragh M."/>
            <person name="Kuo A."/>
            <person name="Thoen E."/>
            <person name="Andreopoulos B."/>
            <person name="Lu D."/>
            <person name="Skrede I."/>
            <person name="Drula E."/>
            <person name="Henrissat B."/>
            <person name="Morin E."/>
            <person name="Kohler A."/>
            <person name="Barry K."/>
            <person name="LaButti K."/>
            <person name="Morin E."/>
            <person name="Salamov A."/>
            <person name="Lipzen A."/>
            <person name="Mereny Z."/>
            <person name="Hegedus B."/>
            <person name="Baldrian P."/>
            <person name="Stursova M."/>
            <person name="Weitz H."/>
            <person name="Taylor A."/>
            <person name="Grigoriev I.V."/>
            <person name="Nagy L.G."/>
            <person name="Martin F."/>
            <person name="Kauserud H."/>
        </authorList>
    </citation>
    <scope>NUCLEOTIDE SEQUENCE</scope>
    <source>
        <strain evidence="2">CBHHK182m</strain>
    </source>
</reference>
<feature type="coiled-coil region" evidence="1">
    <location>
        <begin position="34"/>
        <end position="61"/>
    </location>
</feature>
<protein>
    <recommendedName>
        <fullName evidence="4">F-box domain-containing protein</fullName>
    </recommendedName>
</protein>
<comment type="caution">
    <text evidence="2">The sequence shown here is derived from an EMBL/GenBank/DDBJ whole genome shotgun (WGS) entry which is preliminary data.</text>
</comment>
<evidence type="ECO:0000313" key="3">
    <source>
        <dbReference type="Proteomes" id="UP001215598"/>
    </source>
</evidence>
<dbReference type="Proteomes" id="UP001215598">
    <property type="component" value="Unassembled WGS sequence"/>
</dbReference>
<dbReference type="Gene3D" id="3.80.10.10">
    <property type="entry name" value="Ribonuclease Inhibitor"/>
    <property type="match status" value="1"/>
</dbReference>
<dbReference type="InterPro" id="IPR032675">
    <property type="entry name" value="LRR_dom_sf"/>
</dbReference>
<dbReference type="AlphaFoldDB" id="A0AAD7IEJ0"/>
<dbReference type="PANTHER" id="PTHR38926:SF5">
    <property type="entry name" value="F-BOX AND LEUCINE-RICH REPEAT PROTEIN 6"/>
    <property type="match status" value="1"/>
</dbReference>
<keyword evidence="3" id="KW-1185">Reference proteome</keyword>